<protein>
    <submittedName>
        <fullName evidence="2">Uncharacterized protein</fullName>
    </submittedName>
</protein>
<dbReference type="Proteomes" id="UP001549921">
    <property type="component" value="Unassembled WGS sequence"/>
</dbReference>
<organism evidence="2 3">
    <name type="scientific">Loxostege sticticalis</name>
    <name type="common">Beet webworm moth</name>
    <dbReference type="NCBI Taxonomy" id="481309"/>
    <lineage>
        <taxon>Eukaryota</taxon>
        <taxon>Metazoa</taxon>
        <taxon>Ecdysozoa</taxon>
        <taxon>Arthropoda</taxon>
        <taxon>Hexapoda</taxon>
        <taxon>Insecta</taxon>
        <taxon>Pterygota</taxon>
        <taxon>Neoptera</taxon>
        <taxon>Endopterygota</taxon>
        <taxon>Lepidoptera</taxon>
        <taxon>Glossata</taxon>
        <taxon>Ditrysia</taxon>
        <taxon>Pyraloidea</taxon>
        <taxon>Crambidae</taxon>
        <taxon>Pyraustinae</taxon>
        <taxon>Loxostege</taxon>
    </lineage>
</organism>
<proteinExistence type="predicted"/>
<sequence>MPLSAAERQRRCRLKKKQDKDKYEEYLHKARDRYHKNKTLVKDMNDREKRLEKTLEAYTPPPSPPASPIESSGRKKVRRDRSKLYRENLKVLKETVMSDSVKEAGLENVIRMDALGIRYDKQQRIKAVDRKLRRMIVNFNICDDNSRATAGKKETVTKNKVKKQKRFLLNTVSNLYRLFKKECSVPCSLAYFAKMRPFYVMFPSVNASGSCIY</sequence>
<feature type="region of interest" description="Disordered" evidence="1">
    <location>
        <begin position="42"/>
        <end position="81"/>
    </location>
</feature>
<evidence type="ECO:0000313" key="3">
    <source>
        <dbReference type="Proteomes" id="UP001549921"/>
    </source>
</evidence>
<feature type="compositionally biased region" description="Basic and acidic residues" evidence="1">
    <location>
        <begin position="42"/>
        <end position="55"/>
    </location>
</feature>
<feature type="region of interest" description="Disordered" evidence="1">
    <location>
        <begin position="1"/>
        <end position="21"/>
    </location>
</feature>
<evidence type="ECO:0000256" key="1">
    <source>
        <dbReference type="SAM" id="MobiDB-lite"/>
    </source>
</evidence>
<accession>A0ABD0SVL1</accession>
<gene>
    <name evidence="2" type="ORF">ABMA28_003266</name>
</gene>
<reference evidence="2 3" key="1">
    <citation type="submission" date="2024-06" db="EMBL/GenBank/DDBJ databases">
        <title>A chromosome-level genome assembly of beet webworm, Loxostege sticticalis.</title>
        <authorList>
            <person name="Zhang Y."/>
        </authorList>
    </citation>
    <scope>NUCLEOTIDE SEQUENCE [LARGE SCALE GENOMIC DNA]</scope>
    <source>
        <strain evidence="2">AQ028</strain>
        <tissue evidence="2">Male pupae</tissue>
    </source>
</reference>
<name>A0ABD0SVL1_LOXSC</name>
<dbReference type="AlphaFoldDB" id="A0ABD0SVL1"/>
<comment type="caution">
    <text evidence="2">The sequence shown here is derived from an EMBL/GenBank/DDBJ whole genome shotgun (WGS) entry which is preliminary data.</text>
</comment>
<dbReference type="EMBL" id="JBEDNZ010000014">
    <property type="protein sequence ID" value="KAL0829783.1"/>
    <property type="molecule type" value="Genomic_DNA"/>
</dbReference>
<evidence type="ECO:0000313" key="2">
    <source>
        <dbReference type="EMBL" id="KAL0829783.1"/>
    </source>
</evidence>